<dbReference type="InterPro" id="IPR002938">
    <property type="entry name" value="FAD-bd"/>
</dbReference>
<dbReference type="EMBL" id="JACBZS010000001">
    <property type="protein sequence ID" value="NYI71736.1"/>
    <property type="molecule type" value="Genomic_DNA"/>
</dbReference>
<dbReference type="Gene3D" id="3.50.50.60">
    <property type="entry name" value="FAD/NAD(P)-binding domain"/>
    <property type="match status" value="2"/>
</dbReference>
<evidence type="ECO:0000256" key="2">
    <source>
        <dbReference type="SAM" id="Coils"/>
    </source>
</evidence>
<dbReference type="InterPro" id="IPR036188">
    <property type="entry name" value="FAD/NAD-bd_sf"/>
</dbReference>
<dbReference type="GO" id="GO:0016491">
    <property type="term" value="F:oxidoreductase activity"/>
    <property type="evidence" value="ECO:0007669"/>
    <property type="project" value="UniProtKB-KW"/>
</dbReference>
<keyword evidence="1" id="KW-0560">Oxidoreductase</keyword>
<name>A0A7Z0ILM8_9ACTN</name>
<dbReference type="AlphaFoldDB" id="A0A7Z0ILM8"/>
<feature type="coiled-coil region" evidence="2">
    <location>
        <begin position="331"/>
        <end position="362"/>
    </location>
</feature>
<dbReference type="GO" id="GO:0071949">
    <property type="term" value="F:FAD binding"/>
    <property type="evidence" value="ECO:0007669"/>
    <property type="project" value="InterPro"/>
</dbReference>
<dbReference type="Proteomes" id="UP000527616">
    <property type="component" value="Unassembled WGS sequence"/>
</dbReference>
<evidence type="ECO:0000256" key="1">
    <source>
        <dbReference type="ARBA" id="ARBA00023002"/>
    </source>
</evidence>
<dbReference type="PRINTS" id="PR00420">
    <property type="entry name" value="RNGMNOXGNASE"/>
</dbReference>
<feature type="domain" description="FAD-binding" evidence="3">
    <location>
        <begin position="2"/>
        <end position="345"/>
    </location>
</feature>
<dbReference type="Pfam" id="PF01494">
    <property type="entry name" value="FAD_binding_3"/>
    <property type="match status" value="1"/>
</dbReference>
<sequence>MIDAVIVGGGPGGMLAAYLLARAGLRVTLLEGHGDFDRDFRGDSLHPWTLELMGRLGLADRLLALPHFRAERFRMHTPAGTVITTDYGSLDSPFPYVALMPQVRFLDFLAGEAASLPGFELITGARVRELIIDEDETVRGVRWREKGQPRELRARLVIGADGRFSKLRTLSGLPVTELGASTDLLWFRLPRRPDDPPEADVDLYFGKRAYVGLLGGVEDWQLGITVPKGGYAAARAAGVAPIRGFLGEHLPWLGDRIGLLTGFDQVTLLSVELKRLDRWHRPGLLLIGDAAHVISPVGGNGILMALQDAVAAANRLVPPLRATGPVDEGPLAAVQADREAAIERVQAAQATIERRAAAARERGRPLVPGRLLRMITALPGVRRRSAVSNGYGPFPPSLGDWFD</sequence>
<keyword evidence="5" id="KW-1185">Reference proteome</keyword>
<dbReference type="SUPFAM" id="SSF51905">
    <property type="entry name" value="FAD/NAD(P)-binding domain"/>
    <property type="match status" value="1"/>
</dbReference>
<keyword evidence="2" id="KW-0175">Coiled coil</keyword>
<evidence type="ECO:0000259" key="3">
    <source>
        <dbReference type="Pfam" id="PF01494"/>
    </source>
</evidence>
<evidence type="ECO:0000313" key="4">
    <source>
        <dbReference type="EMBL" id="NYI71736.1"/>
    </source>
</evidence>
<dbReference type="RefSeq" id="WP_179445524.1">
    <property type="nucleotide sequence ID" value="NZ_JACBZS010000001.1"/>
</dbReference>
<organism evidence="4 5">
    <name type="scientific">Naumannella cuiyingiana</name>
    <dbReference type="NCBI Taxonomy" id="1347891"/>
    <lineage>
        <taxon>Bacteria</taxon>
        <taxon>Bacillati</taxon>
        <taxon>Actinomycetota</taxon>
        <taxon>Actinomycetes</taxon>
        <taxon>Propionibacteriales</taxon>
        <taxon>Propionibacteriaceae</taxon>
        <taxon>Naumannella</taxon>
    </lineage>
</organism>
<reference evidence="4 5" key="1">
    <citation type="submission" date="2020-07" db="EMBL/GenBank/DDBJ databases">
        <title>Sequencing the genomes of 1000 actinobacteria strains.</title>
        <authorList>
            <person name="Klenk H.-P."/>
        </authorList>
    </citation>
    <scope>NUCLEOTIDE SEQUENCE [LARGE SCALE GENOMIC DNA]</scope>
    <source>
        <strain evidence="4 5">DSM 103164</strain>
    </source>
</reference>
<comment type="caution">
    <text evidence="4">The sequence shown here is derived from an EMBL/GenBank/DDBJ whole genome shotgun (WGS) entry which is preliminary data.</text>
</comment>
<evidence type="ECO:0000313" key="5">
    <source>
        <dbReference type="Proteomes" id="UP000527616"/>
    </source>
</evidence>
<gene>
    <name evidence="4" type="ORF">GGQ54_002296</name>
</gene>
<dbReference type="PANTHER" id="PTHR43476:SF5">
    <property type="entry name" value="FAD-DEPENDENT MONOOXYGENASE"/>
    <property type="match status" value="1"/>
</dbReference>
<accession>A0A7Z0ILM8</accession>
<protein>
    <submittedName>
        <fullName evidence="4">2-polyprenyl-6-methoxyphenol hydroxylase-like FAD-dependent oxidoreductase</fullName>
    </submittedName>
</protein>
<dbReference type="InterPro" id="IPR050631">
    <property type="entry name" value="PheA/TfdB_FAD_monoxygenase"/>
</dbReference>
<dbReference type="PANTHER" id="PTHR43476">
    <property type="entry name" value="3-(3-HYDROXY-PHENYL)PROPIONATE/3-HYDROXYCINNAMIC ACID HYDROXYLASE"/>
    <property type="match status" value="1"/>
</dbReference>
<proteinExistence type="predicted"/>